<organism evidence="6 7">
    <name type="scientific">Globodera rostochiensis</name>
    <name type="common">Golden nematode worm</name>
    <name type="synonym">Heterodera rostochiensis</name>
    <dbReference type="NCBI Taxonomy" id="31243"/>
    <lineage>
        <taxon>Eukaryota</taxon>
        <taxon>Metazoa</taxon>
        <taxon>Ecdysozoa</taxon>
        <taxon>Nematoda</taxon>
        <taxon>Chromadorea</taxon>
        <taxon>Rhabditida</taxon>
        <taxon>Tylenchina</taxon>
        <taxon>Tylenchomorpha</taxon>
        <taxon>Tylenchoidea</taxon>
        <taxon>Heteroderidae</taxon>
        <taxon>Heteroderinae</taxon>
        <taxon>Globodera</taxon>
    </lineage>
</organism>
<keyword evidence="2 3" id="KW-0862">Zinc</keyword>
<dbReference type="GO" id="GO:0006508">
    <property type="term" value="P:proteolysis"/>
    <property type="evidence" value="ECO:0007669"/>
    <property type="project" value="UniProtKB-KW"/>
</dbReference>
<dbReference type="AlphaFoldDB" id="A0A914I8G9"/>
<dbReference type="InterPro" id="IPR034035">
    <property type="entry name" value="Astacin-like_dom"/>
</dbReference>
<dbReference type="CDD" id="cd04280">
    <property type="entry name" value="ZnMc_astacin_like"/>
    <property type="match status" value="1"/>
</dbReference>
<name>A0A914I8G9_GLORO</name>
<keyword evidence="3" id="KW-0732">Signal</keyword>
<dbReference type="GO" id="GO:0008270">
    <property type="term" value="F:zinc ion binding"/>
    <property type="evidence" value="ECO:0007669"/>
    <property type="project" value="UniProtKB-UniRule"/>
</dbReference>
<evidence type="ECO:0000256" key="1">
    <source>
        <dbReference type="ARBA" id="ARBA00023157"/>
    </source>
</evidence>
<sequence length="387" mass="44174">MNFGQRNLVFFVISLTVLPSKLNSFNISSIFRKTFGGRVSQFSPSSFEVTGDSFSSPSSFDHFGKSEFDLVKQKKHNGDIQQLWDTDQLNGKMRNALKATSSNRWTDIRNSQGKYVIPFIISGQFTSQERQNIQKAMDAVAKNTCIQFRARNLNELDYVDIQNRRDEGCYTQVGRMRGRQVLMLESGWSKSCGIGCIQTFPGCAEYPTIVHELMHKIGLWHEHMRYDRDKHIKVHFENIPQEFHAQFRKIDEIDSTTYNVPYDFLSVMHYGKESGARQRGLTTMETLDSRYRDLIGTAKDASSSDYRKICAMYKCGRCMGKAFSPSSANWKSTSNNNKNSGSKPKKPRQPPKTVSPNCANGFLRPSKMFCSLIDASETPNLYKFLCC</sequence>
<dbReference type="Pfam" id="PF01400">
    <property type="entry name" value="Astacin"/>
    <property type="match status" value="1"/>
</dbReference>
<evidence type="ECO:0000259" key="5">
    <source>
        <dbReference type="PROSITE" id="PS51864"/>
    </source>
</evidence>
<feature type="signal peptide" evidence="3">
    <location>
        <begin position="1"/>
        <end position="24"/>
    </location>
</feature>
<feature type="binding site" evidence="2">
    <location>
        <position position="211"/>
    </location>
    <ligand>
        <name>Zn(2+)</name>
        <dbReference type="ChEBI" id="CHEBI:29105"/>
        <note>catalytic</note>
    </ligand>
</feature>
<dbReference type="PRINTS" id="PR00480">
    <property type="entry name" value="ASTACIN"/>
</dbReference>
<feature type="domain" description="Peptidase M12A" evidence="5">
    <location>
        <begin position="95"/>
        <end position="316"/>
    </location>
</feature>
<reference evidence="7" key="1">
    <citation type="submission" date="2022-11" db="UniProtKB">
        <authorList>
            <consortium name="WormBaseParasite"/>
        </authorList>
    </citation>
    <scope>IDENTIFICATION</scope>
</reference>
<dbReference type="InterPro" id="IPR001506">
    <property type="entry name" value="Peptidase_M12A"/>
</dbReference>
<evidence type="ECO:0000256" key="4">
    <source>
        <dbReference type="SAM" id="MobiDB-lite"/>
    </source>
</evidence>
<keyword evidence="2 3" id="KW-0479">Metal-binding</keyword>
<dbReference type="SMART" id="SM00235">
    <property type="entry name" value="ZnMc"/>
    <property type="match status" value="1"/>
</dbReference>
<dbReference type="GO" id="GO:0004222">
    <property type="term" value="F:metalloendopeptidase activity"/>
    <property type="evidence" value="ECO:0007669"/>
    <property type="project" value="UniProtKB-UniRule"/>
</dbReference>
<feature type="active site" evidence="2">
    <location>
        <position position="212"/>
    </location>
</feature>
<dbReference type="Proteomes" id="UP000887572">
    <property type="component" value="Unplaced"/>
</dbReference>
<dbReference type="PROSITE" id="PS51864">
    <property type="entry name" value="ASTACIN"/>
    <property type="match status" value="1"/>
</dbReference>
<evidence type="ECO:0000313" key="6">
    <source>
        <dbReference type="Proteomes" id="UP000887572"/>
    </source>
</evidence>
<protein>
    <recommendedName>
        <fullName evidence="3">Metalloendopeptidase</fullName>
        <ecNumber evidence="3">3.4.24.-</ecNumber>
    </recommendedName>
</protein>
<evidence type="ECO:0000256" key="3">
    <source>
        <dbReference type="RuleBase" id="RU361183"/>
    </source>
</evidence>
<dbReference type="WBParaSite" id="Gr19_v10_g7697.t1">
    <property type="protein sequence ID" value="Gr19_v10_g7697.t1"/>
    <property type="gene ID" value="Gr19_v10_g7697"/>
</dbReference>
<feature type="binding site" evidence="2">
    <location>
        <position position="215"/>
    </location>
    <ligand>
        <name>Zn(2+)</name>
        <dbReference type="ChEBI" id="CHEBI:29105"/>
        <note>catalytic</note>
    </ligand>
</feature>
<feature type="binding site" evidence="2">
    <location>
        <position position="221"/>
    </location>
    <ligand>
        <name>Zn(2+)</name>
        <dbReference type="ChEBI" id="CHEBI:29105"/>
        <note>catalytic</note>
    </ligand>
</feature>
<comment type="caution">
    <text evidence="2">Lacks conserved residue(s) required for the propagation of feature annotation.</text>
</comment>
<evidence type="ECO:0000256" key="2">
    <source>
        <dbReference type="PROSITE-ProRule" id="PRU01211"/>
    </source>
</evidence>
<accession>A0A914I8G9</accession>
<keyword evidence="2 3" id="KW-0482">Metalloprotease</keyword>
<feature type="chain" id="PRO_5038156377" description="Metalloendopeptidase" evidence="3">
    <location>
        <begin position="25"/>
        <end position="387"/>
    </location>
</feature>
<dbReference type="PANTHER" id="PTHR10127:SF880">
    <property type="entry name" value="ZINC METALLOPROTEINASE NAS-5"/>
    <property type="match status" value="1"/>
</dbReference>
<dbReference type="SUPFAM" id="SSF55486">
    <property type="entry name" value="Metalloproteases ('zincins'), catalytic domain"/>
    <property type="match status" value="1"/>
</dbReference>
<evidence type="ECO:0000313" key="7">
    <source>
        <dbReference type="WBParaSite" id="Gr19_v10_g7697.t1"/>
    </source>
</evidence>
<keyword evidence="2 3" id="KW-0378">Hydrolase</keyword>
<keyword evidence="6" id="KW-1185">Reference proteome</keyword>
<feature type="compositionally biased region" description="Low complexity" evidence="4">
    <location>
        <begin position="326"/>
        <end position="342"/>
    </location>
</feature>
<keyword evidence="1" id="KW-1015">Disulfide bond</keyword>
<comment type="cofactor">
    <cofactor evidence="2 3">
        <name>Zn(2+)</name>
        <dbReference type="ChEBI" id="CHEBI:29105"/>
    </cofactor>
    <text evidence="2 3">Binds 1 zinc ion per subunit.</text>
</comment>
<dbReference type="PANTHER" id="PTHR10127">
    <property type="entry name" value="DISCOIDIN, CUB, EGF, LAMININ , AND ZINC METALLOPROTEASE DOMAIN CONTAINING"/>
    <property type="match status" value="1"/>
</dbReference>
<dbReference type="InterPro" id="IPR024079">
    <property type="entry name" value="MetalloPept_cat_dom_sf"/>
</dbReference>
<dbReference type="EC" id="3.4.24.-" evidence="3"/>
<feature type="region of interest" description="Disordered" evidence="4">
    <location>
        <begin position="325"/>
        <end position="357"/>
    </location>
</feature>
<proteinExistence type="predicted"/>
<dbReference type="InterPro" id="IPR006026">
    <property type="entry name" value="Peptidase_Metallo"/>
</dbReference>
<keyword evidence="2 3" id="KW-0645">Protease</keyword>
<dbReference type="Gene3D" id="3.40.390.10">
    <property type="entry name" value="Collagenase (Catalytic Domain)"/>
    <property type="match status" value="1"/>
</dbReference>